<dbReference type="Pfam" id="PF02837">
    <property type="entry name" value="Glyco_hydro_2_N"/>
    <property type="match status" value="1"/>
</dbReference>
<dbReference type="Gene3D" id="2.60.40.10">
    <property type="entry name" value="Immunoglobulins"/>
    <property type="match status" value="2"/>
</dbReference>
<dbReference type="GO" id="GO:0005990">
    <property type="term" value="P:lactose catabolic process"/>
    <property type="evidence" value="ECO:0007669"/>
    <property type="project" value="TreeGrafter"/>
</dbReference>
<accession>A0A3D2XAM5</accession>
<dbReference type="InterPro" id="IPR008979">
    <property type="entry name" value="Galactose-bd-like_sf"/>
</dbReference>
<comment type="catalytic activity">
    <reaction evidence="1 7">
        <text>Hydrolysis of terminal non-reducing beta-D-galactose residues in beta-D-galactosides.</text>
        <dbReference type="EC" id="3.2.1.23"/>
    </reaction>
</comment>
<evidence type="ECO:0000259" key="8">
    <source>
        <dbReference type="SMART" id="SM01038"/>
    </source>
</evidence>
<dbReference type="Gene3D" id="3.20.20.80">
    <property type="entry name" value="Glycosidases"/>
    <property type="match status" value="1"/>
</dbReference>
<organism evidence="9 10">
    <name type="scientific">Lachnoclostridium phytofermentans</name>
    <dbReference type="NCBI Taxonomy" id="66219"/>
    <lineage>
        <taxon>Bacteria</taxon>
        <taxon>Bacillati</taxon>
        <taxon>Bacillota</taxon>
        <taxon>Clostridia</taxon>
        <taxon>Lachnospirales</taxon>
        <taxon>Lachnospiraceae</taxon>
    </lineage>
</organism>
<dbReference type="EMBL" id="DPVV01000573">
    <property type="protein sequence ID" value="HCL04182.1"/>
    <property type="molecule type" value="Genomic_DNA"/>
</dbReference>
<evidence type="ECO:0000313" key="9">
    <source>
        <dbReference type="EMBL" id="HCL04182.1"/>
    </source>
</evidence>
<dbReference type="PRINTS" id="PR00132">
    <property type="entry name" value="GLHYDRLASE2"/>
</dbReference>
<dbReference type="InterPro" id="IPR006103">
    <property type="entry name" value="Glyco_hydro_2_cat"/>
</dbReference>
<gene>
    <name evidence="9" type="ORF">DHW61_17550</name>
</gene>
<name>A0A3D2XAM5_9FIRM</name>
<dbReference type="SUPFAM" id="SSF51445">
    <property type="entry name" value="(Trans)glycosidases"/>
    <property type="match status" value="1"/>
</dbReference>
<evidence type="ECO:0000256" key="2">
    <source>
        <dbReference type="ARBA" id="ARBA00007401"/>
    </source>
</evidence>
<evidence type="ECO:0000256" key="3">
    <source>
        <dbReference type="ARBA" id="ARBA00012756"/>
    </source>
</evidence>
<dbReference type="GO" id="GO:0004565">
    <property type="term" value="F:beta-galactosidase activity"/>
    <property type="evidence" value="ECO:0007669"/>
    <property type="project" value="UniProtKB-EC"/>
</dbReference>
<dbReference type="InterPro" id="IPR032312">
    <property type="entry name" value="LacZ_4"/>
</dbReference>
<dbReference type="InterPro" id="IPR036156">
    <property type="entry name" value="Beta-gal/glucu_dom_sf"/>
</dbReference>
<dbReference type="Pfam" id="PF16353">
    <property type="entry name" value="LacZ_4"/>
    <property type="match status" value="1"/>
</dbReference>
<dbReference type="InterPro" id="IPR006104">
    <property type="entry name" value="Glyco_hydro_2_N"/>
</dbReference>
<dbReference type="Pfam" id="PF02836">
    <property type="entry name" value="Glyco_hydro_2_C"/>
    <property type="match status" value="1"/>
</dbReference>
<comment type="similarity">
    <text evidence="2 7">Belongs to the glycosyl hydrolase 2 family.</text>
</comment>
<dbReference type="InterPro" id="IPR006102">
    <property type="entry name" value="Ig-like_GH2"/>
</dbReference>
<dbReference type="PROSITE" id="PS00719">
    <property type="entry name" value="GLYCOSYL_HYDROL_F2_1"/>
    <property type="match status" value="1"/>
</dbReference>
<dbReference type="InterPro" id="IPR014718">
    <property type="entry name" value="GH-type_carb-bd"/>
</dbReference>
<reference evidence="9 10" key="1">
    <citation type="journal article" date="2018" name="Nat. Biotechnol.">
        <title>A standardized bacterial taxonomy based on genome phylogeny substantially revises the tree of life.</title>
        <authorList>
            <person name="Parks D.H."/>
            <person name="Chuvochina M."/>
            <person name="Waite D.W."/>
            <person name="Rinke C."/>
            <person name="Skarshewski A."/>
            <person name="Chaumeil P.A."/>
            <person name="Hugenholtz P."/>
        </authorList>
    </citation>
    <scope>NUCLEOTIDE SEQUENCE [LARGE SCALE GENOMIC DNA]</scope>
    <source>
        <strain evidence="9">UBA11728</strain>
    </source>
</reference>
<dbReference type="AlphaFoldDB" id="A0A3D2XAM5"/>
<dbReference type="Pfam" id="PF02929">
    <property type="entry name" value="Bgal_small_N"/>
    <property type="match status" value="1"/>
</dbReference>
<sequence>MSKSKRIFRNRAVFENRVQLKRKRESAMNFNYHQNFDTIRIGTMKDRAYYIPCALTKETDKKQDNDRVMLLNGEWNFSYYKSVTELNLVTESNIFTESNIEEEGKDKIEIPSNWQYYGYDSHQYVNIDYPIPYNPPYVPKDNPCGVYTKDVEVSLKEGYRFHLSLEGVDSCHYLFVNNEFVGFSQVSHSTSEYDVTKYLKEGRNRFTIVVLKWSLGTYLEDQDKFRMSGIFRDVYLLKRPESFIYNYIIQTEFDEKKAEVSIQFDDGDSHISKKITILDNKNQVVDVQETNENKVCLTINEPTLWNAEQPYLYKIIMDTKEERIIDFIGIRKIAIEDRILKLNGQAIKLKGVNRHDSYPDSGYVATIEKLEKDLRLMKENNINAIRTSHYPNCPEFYKLCDRYGFYVIDECDIETHGAWSSQGVRDDEYYNLVMQDSRFEKAVVDRVNRLITRDINRPSVIFWSLGNESGYGVNIYAAIKRLKSLDSTRILHYESKIISSIEKGVITFEDLEIESIMYPELHVVEEYFKKEYDKPLVLVEYAHAMGNGPGGLKEYFNLFYQYDSLAGGFVWEWCDHAILSKDAEGRDMYLYGGDFGEVLHDSNFCVDGLVYPDRTPHTGLLELKNCAKPAEISYENQEYYIINRLDFTNLKDYLYITWTIHKNGELQAEGRIDDLDIKPHEKKKLNVNLPSITGERVYVKFDFVKKYSEELVKEESIVGFSQFDLSTTRTKIAPPNHSGNLKVREDKEDVYIEGEKFSYCFSKKSGSFTSFIYNGKSVIEKPVEYEIFRAPADNDMNEAGRMPHVQKTWKALGFDKMYPYTYDTTIEKVEEGVVLTCPLSLVTDHIANIAEINACYTIYNSGAVKVDLKVQVRKNIEYLPRFGMRFFLKKDLSKCEYFGYGPTESYIDKHEGCYMDRFTDNVSNMFENYIRPQENSSHYNSEYCALMSDDTKLLFASERSFSFSVSEYTREELENKTHNIMLEKSGYTVLHIDYGMTGLGTGSCGPFTFEQYRFKEKEFCFTYYMIPSDNCFKED</sequence>
<dbReference type="InterPro" id="IPR050347">
    <property type="entry name" value="Bact_Beta-galactosidase"/>
</dbReference>
<dbReference type="GO" id="GO:0009341">
    <property type="term" value="C:beta-galactosidase complex"/>
    <property type="evidence" value="ECO:0007669"/>
    <property type="project" value="InterPro"/>
</dbReference>
<dbReference type="GO" id="GO:0030246">
    <property type="term" value="F:carbohydrate binding"/>
    <property type="evidence" value="ECO:0007669"/>
    <property type="project" value="InterPro"/>
</dbReference>
<comment type="caution">
    <text evidence="9">The sequence shown here is derived from an EMBL/GenBank/DDBJ whole genome shotgun (WGS) entry which is preliminary data.</text>
</comment>
<dbReference type="Gene3D" id="2.70.98.10">
    <property type="match status" value="1"/>
</dbReference>
<protein>
    <recommendedName>
        <fullName evidence="3 7">Beta-galactosidase</fullName>
        <ecNumber evidence="3 7">3.2.1.23</ecNumber>
    </recommendedName>
    <alternativeName>
        <fullName evidence="6 7">Lactase</fullName>
    </alternativeName>
</protein>
<dbReference type="Proteomes" id="UP000262969">
    <property type="component" value="Unassembled WGS sequence"/>
</dbReference>
<dbReference type="SMART" id="SM01038">
    <property type="entry name" value="Bgal_small_N"/>
    <property type="match status" value="1"/>
</dbReference>
<evidence type="ECO:0000313" key="10">
    <source>
        <dbReference type="Proteomes" id="UP000262969"/>
    </source>
</evidence>
<dbReference type="EC" id="3.2.1.23" evidence="3 7"/>
<evidence type="ECO:0000256" key="1">
    <source>
        <dbReference type="ARBA" id="ARBA00001412"/>
    </source>
</evidence>
<dbReference type="InterPro" id="IPR004199">
    <property type="entry name" value="B-gal_small/dom_5"/>
</dbReference>
<keyword evidence="5 7" id="KW-0326">Glycosidase</keyword>
<dbReference type="Gene3D" id="2.60.120.260">
    <property type="entry name" value="Galactose-binding domain-like"/>
    <property type="match status" value="1"/>
</dbReference>
<dbReference type="SUPFAM" id="SSF49303">
    <property type="entry name" value="beta-Galactosidase/glucuronidase domain"/>
    <property type="match status" value="2"/>
</dbReference>
<dbReference type="InterPro" id="IPR011013">
    <property type="entry name" value="Gal_mutarotase_sf_dom"/>
</dbReference>
<feature type="domain" description="Beta galactosidase small chain/" evidence="8">
    <location>
        <begin position="751"/>
        <end position="1026"/>
    </location>
</feature>
<dbReference type="SUPFAM" id="SSF49785">
    <property type="entry name" value="Galactose-binding domain-like"/>
    <property type="match status" value="1"/>
</dbReference>
<dbReference type="Pfam" id="PF00703">
    <property type="entry name" value="Glyco_hydro_2"/>
    <property type="match status" value="1"/>
</dbReference>
<keyword evidence="4 7" id="KW-0378">Hydrolase</keyword>
<evidence type="ECO:0000256" key="6">
    <source>
        <dbReference type="ARBA" id="ARBA00032230"/>
    </source>
</evidence>
<dbReference type="InterPro" id="IPR013783">
    <property type="entry name" value="Ig-like_fold"/>
</dbReference>
<dbReference type="PANTHER" id="PTHR46323:SF2">
    <property type="entry name" value="BETA-GALACTOSIDASE"/>
    <property type="match status" value="1"/>
</dbReference>
<evidence type="ECO:0000256" key="7">
    <source>
        <dbReference type="RuleBase" id="RU361154"/>
    </source>
</evidence>
<dbReference type="PANTHER" id="PTHR46323">
    <property type="entry name" value="BETA-GALACTOSIDASE"/>
    <property type="match status" value="1"/>
</dbReference>
<dbReference type="InterPro" id="IPR023230">
    <property type="entry name" value="Glyco_hydro_2_CS"/>
</dbReference>
<dbReference type="InterPro" id="IPR006101">
    <property type="entry name" value="Glyco_hydro_2"/>
</dbReference>
<proteinExistence type="inferred from homology"/>
<evidence type="ECO:0000256" key="5">
    <source>
        <dbReference type="ARBA" id="ARBA00023295"/>
    </source>
</evidence>
<dbReference type="SUPFAM" id="SSF74650">
    <property type="entry name" value="Galactose mutarotase-like"/>
    <property type="match status" value="1"/>
</dbReference>
<evidence type="ECO:0000256" key="4">
    <source>
        <dbReference type="ARBA" id="ARBA00022801"/>
    </source>
</evidence>
<dbReference type="InterPro" id="IPR017853">
    <property type="entry name" value="GH"/>
</dbReference>